<sequence length="111" mass="12404">MKCARRSPLGGLPEMNSTVNPETKVIIAGLDGPTIESYPRIVLGESRRLPKPDDNTCSICLCEYKPKETLKTIPECKHCFHSDCIDEWLLLNATCPICRYSPERLTPAPES</sequence>
<dbReference type="SMART" id="SM00184">
    <property type="entry name" value="RING"/>
    <property type="match status" value="1"/>
</dbReference>
<reference evidence="16 17" key="1">
    <citation type="journal article" date="2006" name="Science">
        <title>The genome of black cottonwood, Populus trichocarpa (Torr. &amp; Gray).</title>
        <authorList>
            <person name="Tuskan G.A."/>
            <person name="Difazio S."/>
            <person name="Jansson S."/>
            <person name="Bohlmann J."/>
            <person name="Grigoriev I."/>
            <person name="Hellsten U."/>
            <person name="Putnam N."/>
            <person name="Ralph S."/>
            <person name="Rombauts S."/>
            <person name="Salamov A."/>
            <person name="Schein J."/>
            <person name="Sterck L."/>
            <person name="Aerts A."/>
            <person name="Bhalerao R.R."/>
            <person name="Bhalerao R.P."/>
            <person name="Blaudez D."/>
            <person name="Boerjan W."/>
            <person name="Brun A."/>
            <person name="Brunner A."/>
            <person name="Busov V."/>
            <person name="Campbell M."/>
            <person name="Carlson J."/>
            <person name="Chalot M."/>
            <person name="Chapman J."/>
            <person name="Chen G.L."/>
            <person name="Cooper D."/>
            <person name="Coutinho P.M."/>
            <person name="Couturier J."/>
            <person name="Covert S."/>
            <person name="Cronk Q."/>
            <person name="Cunningham R."/>
            <person name="Davis J."/>
            <person name="Degroeve S."/>
            <person name="Dejardin A."/>
            <person name="Depamphilis C."/>
            <person name="Detter J."/>
            <person name="Dirks B."/>
            <person name="Dubchak I."/>
            <person name="Duplessis S."/>
            <person name="Ehlting J."/>
            <person name="Ellis B."/>
            <person name="Gendler K."/>
            <person name="Goodstein D."/>
            <person name="Gribskov M."/>
            <person name="Grimwood J."/>
            <person name="Groover A."/>
            <person name="Gunter L."/>
            <person name="Hamberger B."/>
            <person name="Heinze B."/>
            <person name="Helariutta Y."/>
            <person name="Henrissat B."/>
            <person name="Holligan D."/>
            <person name="Holt R."/>
            <person name="Huang W."/>
            <person name="Islam-Faridi N."/>
            <person name="Jones S."/>
            <person name="Jones-Rhoades M."/>
            <person name="Jorgensen R."/>
            <person name="Joshi C."/>
            <person name="Kangasjarvi J."/>
            <person name="Karlsson J."/>
            <person name="Kelleher C."/>
            <person name="Kirkpatrick R."/>
            <person name="Kirst M."/>
            <person name="Kohler A."/>
            <person name="Kalluri U."/>
            <person name="Larimer F."/>
            <person name="Leebens-Mack J."/>
            <person name="Leple J.C."/>
            <person name="Locascio P."/>
            <person name="Lou Y."/>
            <person name="Lucas S."/>
            <person name="Martin F."/>
            <person name="Montanini B."/>
            <person name="Napoli C."/>
            <person name="Nelson D.R."/>
            <person name="Nelson C."/>
            <person name="Nieminen K."/>
            <person name="Nilsson O."/>
            <person name="Pereda V."/>
            <person name="Peter G."/>
            <person name="Philippe R."/>
            <person name="Pilate G."/>
            <person name="Poliakov A."/>
            <person name="Razumovskaya J."/>
            <person name="Richardson P."/>
            <person name="Rinaldi C."/>
            <person name="Ritland K."/>
            <person name="Rouze P."/>
            <person name="Ryaboy D."/>
            <person name="Schmutz J."/>
            <person name="Schrader J."/>
            <person name="Segerman B."/>
            <person name="Shin H."/>
            <person name="Siddiqui A."/>
            <person name="Sterky F."/>
            <person name="Terry A."/>
            <person name="Tsai C.J."/>
            <person name="Uberbacher E."/>
            <person name="Unneberg P."/>
            <person name="Vahala J."/>
            <person name="Wall K."/>
            <person name="Wessler S."/>
            <person name="Yang G."/>
            <person name="Yin T."/>
            <person name="Douglas C."/>
            <person name="Marra M."/>
            <person name="Sandberg G."/>
            <person name="Van de Peer Y."/>
            <person name="Rokhsar D."/>
        </authorList>
    </citation>
    <scope>NUCLEOTIDE SEQUENCE [LARGE SCALE GENOMIC DNA]</scope>
    <source>
        <strain evidence="17">cv. Nisqually</strain>
    </source>
</reference>
<comment type="catalytic activity">
    <reaction evidence="1">
        <text>S-ubiquitinyl-[E2 ubiquitin-conjugating enzyme]-L-cysteine + [acceptor protein]-L-lysine = [E2 ubiquitin-conjugating enzyme]-L-cysteine + N(6)-ubiquitinyl-[acceptor protein]-L-lysine.</text>
        <dbReference type="EC" id="2.3.2.27"/>
    </reaction>
</comment>
<dbReference type="InterPro" id="IPR013083">
    <property type="entry name" value="Znf_RING/FYVE/PHD"/>
</dbReference>
<dbReference type="GO" id="GO:0008270">
    <property type="term" value="F:zinc ion binding"/>
    <property type="evidence" value="ECO:0007669"/>
    <property type="project" value="UniProtKB-KW"/>
</dbReference>
<name>A0A2K1Y6Q8_POPTR</name>
<gene>
    <name evidence="16" type="ORF">POPTR_012G003900</name>
</gene>
<dbReference type="InParanoid" id="A0A2K1Y6Q8"/>
<dbReference type="SUPFAM" id="SSF57850">
    <property type="entry name" value="RING/U-box"/>
    <property type="match status" value="1"/>
</dbReference>
<dbReference type="PANTHER" id="PTHR46279">
    <property type="entry name" value="RING/U-BOX SUPERFAMILY PROTEIN"/>
    <property type="match status" value="1"/>
</dbReference>
<evidence type="ECO:0000256" key="7">
    <source>
        <dbReference type="ARBA" id="ARBA00022723"/>
    </source>
</evidence>
<keyword evidence="12" id="KW-0472">Membrane</keyword>
<keyword evidence="11" id="KW-1133">Transmembrane helix</keyword>
<dbReference type="GO" id="GO:0061630">
    <property type="term" value="F:ubiquitin protein ligase activity"/>
    <property type="evidence" value="ECO:0007669"/>
    <property type="project" value="UniProtKB-EC"/>
</dbReference>
<keyword evidence="6" id="KW-0812">Transmembrane</keyword>
<evidence type="ECO:0000256" key="10">
    <source>
        <dbReference type="ARBA" id="ARBA00022833"/>
    </source>
</evidence>
<dbReference type="PROSITE" id="PS50089">
    <property type="entry name" value="ZF_RING_2"/>
    <property type="match status" value="1"/>
</dbReference>
<evidence type="ECO:0000313" key="16">
    <source>
        <dbReference type="EMBL" id="PNT08721.1"/>
    </source>
</evidence>
<evidence type="ECO:0000256" key="13">
    <source>
        <dbReference type="ARBA" id="ARBA00024209"/>
    </source>
</evidence>
<protein>
    <recommendedName>
        <fullName evidence="4">RING-type E3 ubiquitin transferase</fullName>
        <ecNumber evidence="4">2.3.2.27</ecNumber>
    </recommendedName>
</protein>
<keyword evidence="10" id="KW-0862">Zinc</keyword>
<keyword evidence="17" id="KW-1185">Reference proteome</keyword>
<comment type="subcellular location">
    <subcellularLocation>
        <location evidence="2">Membrane</location>
        <topology evidence="2">Single-pass membrane protein</topology>
    </subcellularLocation>
</comment>
<dbReference type="Gene3D" id="3.30.40.10">
    <property type="entry name" value="Zinc/RING finger domain, C3HC4 (zinc finger)"/>
    <property type="match status" value="1"/>
</dbReference>
<organism evidence="16 17">
    <name type="scientific">Populus trichocarpa</name>
    <name type="common">Western balsam poplar</name>
    <name type="synonym">Populus balsamifera subsp. trichocarpa</name>
    <dbReference type="NCBI Taxonomy" id="3694"/>
    <lineage>
        <taxon>Eukaryota</taxon>
        <taxon>Viridiplantae</taxon>
        <taxon>Streptophyta</taxon>
        <taxon>Embryophyta</taxon>
        <taxon>Tracheophyta</taxon>
        <taxon>Spermatophyta</taxon>
        <taxon>Magnoliopsida</taxon>
        <taxon>eudicotyledons</taxon>
        <taxon>Gunneridae</taxon>
        <taxon>Pentapetalae</taxon>
        <taxon>rosids</taxon>
        <taxon>fabids</taxon>
        <taxon>Malpighiales</taxon>
        <taxon>Salicaceae</taxon>
        <taxon>Saliceae</taxon>
        <taxon>Populus</taxon>
    </lineage>
</organism>
<dbReference type="GO" id="GO:0016020">
    <property type="term" value="C:membrane"/>
    <property type="evidence" value="ECO:0007669"/>
    <property type="project" value="UniProtKB-SubCell"/>
</dbReference>
<dbReference type="EC" id="2.3.2.27" evidence="4"/>
<dbReference type="Pfam" id="PF13639">
    <property type="entry name" value="zf-RING_2"/>
    <property type="match status" value="1"/>
</dbReference>
<keyword evidence="5" id="KW-0808">Transferase</keyword>
<evidence type="ECO:0000313" key="17">
    <source>
        <dbReference type="Proteomes" id="UP000006729"/>
    </source>
</evidence>
<dbReference type="PANTHER" id="PTHR46279:SF10">
    <property type="entry name" value="RING-TYPE E3 UBIQUITIN TRANSFERASE"/>
    <property type="match status" value="1"/>
</dbReference>
<evidence type="ECO:0000256" key="3">
    <source>
        <dbReference type="ARBA" id="ARBA00004906"/>
    </source>
</evidence>
<dbReference type="InterPro" id="IPR046948">
    <property type="entry name" value="ATL20-22-like"/>
</dbReference>
<dbReference type="InterPro" id="IPR001841">
    <property type="entry name" value="Znf_RING"/>
</dbReference>
<evidence type="ECO:0000256" key="9">
    <source>
        <dbReference type="ARBA" id="ARBA00022786"/>
    </source>
</evidence>
<comment type="similarity">
    <text evidence="13">Belongs to the RING-type zinc finger family. ATL subfamily.</text>
</comment>
<evidence type="ECO:0000256" key="14">
    <source>
        <dbReference type="PROSITE-ProRule" id="PRU00175"/>
    </source>
</evidence>
<comment type="pathway">
    <text evidence="3">Protein modification; protein ubiquitination.</text>
</comment>
<evidence type="ECO:0000256" key="8">
    <source>
        <dbReference type="ARBA" id="ARBA00022771"/>
    </source>
</evidence>
<evidence type="ECO:0000256" key="5">
    <source>
        <dbReference type="ARBA" id="ARBA00022679"/>
    </source>
</evidence>
<dbReference type="AlphaFoldDB" id="A0A2K1Y6Q8"/>
<evidence type="ECO:0000256" key="1">
    <source>
        <dbReference type="ARBA" id="ARBA00000900"/>
    </source>
</evidence>
<keyword evidence="9" id="KW-0833">Ubl conjugation pathway</keyword>
<evidence type="ECO:0000256" key="11">
    <source>
        <dbReference type="ARBA" id="ARBA00022989"/>
    </source>
</evidence>
<keyword evidence="7" id="KW-0479">Metal-binding</keyword>
<accession>A0A2K1Y6Q8</accession>
<evidence type="ECO:0000256" key="6">
    <source>
        <dbReference type="ARBA" id="ARBA00022692"/>
    </source>
</evidence>
<feature type="domain" description="RING-type" evidence="15">
    <location>
        <begin position="57"/>
        <end position="99"/>
    </location>
</feature>
<evidence type="ECO:0000259" key="15">
    <source>
        <dbReference type="PROSITE" id="PS50089"/>
    </source>
</evidence>
<dbReference type="Proteomes" id="UP000006729">
    <property type="component" value="Chromosome 12"/>
</dbReference>
<evidence type="ECO:0000256" key="12">
    <source>
        <dbReference type="ARBA" id="ARBA00023136"/>
    </source>
</evidence>
<proteinExistence type="inferred from homology"/>
<evidence type="ECO:0000256" key="4">
    <source>
        <dbReference type="ARBA" id="ARBA00012483"/>
    </source>
</evidence>
<keyword evidence="8 14" id="KW-0863">Zinc-finger</keyword>
<dbReference type="EMBL" id="CM009301">
    <property type="protein sequence ID" value="PNT08721.1"/>
    <property type="molecule type" value="Genomic_DNA"/>
</dbReference>
<evidence type="ECO:0000256" key="2">
    <source>
        <dbReference type="ARBA" id="ARBA00004167"/>
    </source>
</evidence>